<sequence>MVHLLMKCNVATKIWKELPWAIRMDCIPFSSSADLVKAILNADVLLNLDHQSVKPFILNAALVLDSIWQARNLLVHQQVPVVVEDIFAGLRRRYAEHSCAWMEVERAAGKRWVPPPFGWLKVNTDVAIRRNGLYIVISLDILLVPLYDLYRKFSCYGPNSWEGLRFGGGGVFGSEA</sequence>
<dbReference type="AlphaFoldDB" id="A0A6A1X0G5"/>
<comment type="caution">
    <text evidence="1">The sequence shown here is derived from an EMBL/GenBank/DDBJ whole genome shotgun (WGS) entry which is preliminary data.</text>
</comment>
<reference evidence="1 2" key="1">
    <citation type="journal article" date="2019" name="Plant Biotechnol. J.">
        <title>The red bayberry genome and genetic basis of sex determination.</title>
        <authorList>
            <person name="Jia H.M."/>
            <person name="Jia H.J."/>
            <person name="Cai Q.L."/>
            <person name="Wang Y."/>
            <person name="Zhao H.B."/>
            <person name="Yang W.F."/>
            <person name="Wang G.Y."/>
            <person name="Li Y.H."/>
            <person name="Zhan D.L."/>
            <person name="Shen Y.T."/>
            <person name="Niu Q.F."/>
            <person name="Chang L."/>
            <person name="Qiu J."/>
            <person name="Zhao L."/>
            <person name="Xie H.B."/>
            <person name="Fu W.Y."/>
            <person name="Jin J."/>
            <person name="Li X.W."/>
            <person name="Jiao Y."/>
            <person name="Zhou C.C."/>
            <person name="Tu T."/>
            <person name="Chai C.Y."/>
            <person name="Gao J.L."/>
            <person name="Fan L.J."/>
            <person name="van de Weg E."/>
            <person name="Wang J.Y."/>
            <person name="Gao Z.S."/>
        </authorList>
    </citation>
    <scope>NUCLEOTIDE SEQUENCE [LARGE SCALE GENOMIC DNA]</scope>
    <source>
        <tissue evidence="1">Leaves</tissue>
    </source>
</reference>
<evidence type="ECO:0000313" key="2">
    <source>
        <dbReference type="Proteomes" id="UP000516437"/>
    </source>
</evidence>
<name>A0A6A1X0G5_9ROSI</name>
<organism evidence="1 2">
    <name type="scientific">Morella rubra</name>
    <name type="common">Chinese bayberry</name>
    <dbReference type="NCBI Taxonomy" id="262757"/>
    <lineage>
        <taxon>Eukaryota</taxon>
        <taxon>Viridiplantae</taxon>
        <taxon>Streptophyta</taxon>
        <taxon>Embryophyta</taxon>
        <taxon>Tracheophyta</taxon>
        <taxon>Spermatophyta</taxon>
        <taxon>Magnoliopsida</taxon>
        <taxon>eudicotyledons</taxon>
        <taxon>Gunneridae</taxon>
        <taxon>Pentapetalae</taxon>
        <taxon>rosids</taxon>
        <taxon>fabids</taxon>
        <taxon>Fagales</taxon>
        <taxon>Myricaceae</taxon>
        <taxon>Morella</taxon>
    </lineage>
</organism>
<evidence type="ECO:0000313" key="1">
    <source>
        <dbReference type="EMBL" id="KAB1228260.1"/>
    </source>
</evidence>
<gene>
    <name evidence="1" type="ORF">CJ030_MR7G001987</name>
</gene>
<dbReference type="OrthoDB" id="930973at2759"/>
<keyword evidence="2" id="KW-1185">Reference proteome</keyword>
<proteinExistence type="predicted"/>
<protein>
    <submittedName>
        <fullName evidence="1">Uncharacterized protein</fullName>
    </submittedName>
</protein>
<accession>A0A6A1X0G5</accession>
<dbReference type="Proteomes" id="UP000516437">
    <property type="component" value="Unassembled WGS sequence"/>
</dbReference>
<dbReference type="EMBL" id="RXIC02000005">
    <property type="protein sequence ID" value="KAB1228260.1"/>
    <property type="molecule type" value="Genomic_DNA"/>
</dbReference>